<comment type="caution">
    <text evidence="2">The sequence shown here is derived from an EMBL/GenBank/DDBJ whole genome shotgun (WGS) entry which is preliminary data.</text>
</comment>
<dbReference type="AlphaFoldDB" id="A0A7K1GMD8"/>
<keyword evidence="1" id="KW-0472">Membrane</keyword>
<keyword evidence="1" id="KW-0812">Transmembrane</keyword>
<evidence type="ECO:0000256" key="1">
    <source>
        <dbReference type="SAM" id="Phobius"/>
    </source>
</evidence>
<evidence type="ECO:0000313" key="2">
    <source>
        <dbReference type="EMBL" id="MTH30055.1"/>
    </source>
</evidence>
<organism evidence="2 3">
    <name type="scientific">Myroides pelagicus</name>
    <dbReference type="NCBI Taxonomy" id="270914"/>
    <lineage>
        <taxon>Bacteria</taxon>
        <taxon>Pseudomonadati</taxon>
        <taxon>Bacteroidota</taxon>
        <taxon>Flavobacteriia</taxon>
        <taxon>Flavobacteriales</taxon>
        <taxon>Flavobacteriaceae</taxon>
        <taxon>Myroides</taxon>
    </lineage>
</organism>
<name>A0A7K1GMD8_9FLAO</name>
<dbReference type="EMBL" id="WMJY01000018">
    <property type="protein sequence ID" value="MTH30055.1"/>
    <property type="molecule type" value="Genomic_DNA"/>
</dbReference>
<keyword evidence="3" id="KW-1185">Reference proteome</keyword>
<reference evidence="2 3" key="1">
    <citation type="journal article" date="2006" name="Int. J. Syst. Evol. Microbiol.">
        <title>Myroides pelagicus sp. nov., isolated from seawater in Thailand.</title>
        <authorList>
            <person name="Yoon J."/>
            <person name="Maneerat S."/>
            <person name="Kawai F."/>
            <person name="Yokota A."/>
        </authorList>
    </citation>
    <scope>NUCLEOTIDE SEQUENCE [LARGE SCALE GENOMIC DNA]</scope>
    <source>
        <strain evidence="2 3">SM1T</strain>
    </source>
</reference>
<sequence>MISSYRIISCRYFFFNDFDGITIYPFIILKNKESRNNTTLIQHECIHLRQQLELLILPFYFWYIGEFLWHWVMTRNTRLAYKSISFEREAYTHENTIDYLDKRKAYSFLKHL</sequence>
<dbReference type="Proteomes" id="UP000488936">
    <property type="component" value="Unassembled WGS sequence"/>
</dbReference>
<accession>A0A7K1GMD8</accession>
<evidence type="ECO:0008006" key="4">
    <source>
        <dbReference type="Google" id="ProtNLM"/>
    </source>
</evidence>
<keyword evidence="1" id="KW-1133">Transmembrane helix</keyword>
<dbReference type="RefSeq" id="WP_155036045.1">
    <property type="nucleotide sequence ID" value="NZ_JBHTIG010000042.1"/>
</dbReference>
<evidence type="ECO:0000313" key="3">
    <source>
        <dbReference type="Proteomes" id="UP000488936"/>
    </source>
</evidence>
<feature type="transmembrane region" description="Helical" evidence="1">
    <location>
        <begin position="54"/>
        <end position="72"/>
    </location>
</feature>
<gene>
    <name evidence="2" type="ORF">GJV77_09050</name>
</gene>
<proteinExistence type="predicted"/>
<protein>
    <recommendedName>
        <fullName evidence="4">DUF4157 domain-containing protein</fullName>
    </recommendedName>
</protein>
<feature type="transmembrane region" description="Helical" evidence="1">
    <location>
        <begin position="12"/>
        <end position="29"/>
    </location>
</feature>
<dbReference type="OrthoDB" id="1027344at2"/>